<keyword evidence="3" id="KW-1185">Reference proteome</keyword>
<feature type="region of interest" description="Disordered" evidence="1">
    <location>
        <begin position="92"/>
        <end position="138"/>
    </location>
</feature>
<organism evidence="2 3">
    <name type="scientific">Teladorsagia circumcincta</name>
    <name type="common">Brown stomach worm</name>
    <name type="synonym">Ostertagia circumcincta</name>
    <dbReference type="NCBI Taxonomy" id="45464"/>
    <lineage>
        <taxon>Eukaryota</taxon>
        <taxon>Metazoa</taxon>
        <taxon>Ecdysozoa</taxon>
        <taxon>Nematoda</taxon>
        <taxon>Chromadorea</taxon>
        <taxon>Rhabditida</taxon>
        <taxon>Rhabditina</taxon>
        <taxon>Rhabditomorpha</taxon>
        <taxon>Strongyloidea</taxon>
        <taxon>Trichostrongylidae</taxon>
        <taxon>Teladorsagia</taxon>
    </lineage>
</organism>
<dbReference type="Proteomes" id="UP000230423">
    <property type="component" value="Unassembled WGS sequence"/>
</dbReference>
<accession>A0A2G9TTW1</accession>
<reference evidence="2 3" key="1">
    <citation type="submission" date="2015-09" db="EMBL/GenBank/DDBJ databases">
        <title>Draft genome of the parasitic nematode Teladorsagia circumcincta isolate WARC Sus (inbred).</title>
        <authorList>
            <person name="Mitreva M."/>
        </authorList>
    </citation>
    <scope>NUCLEOTIDE SEQUENCE [LARGE SCALE GENOMIC DNA]</scope>
    <source>
        <strain evidence="2 3">S</strain>
    </source>
</reference>
<proteinExistence type="predicted"/>
<sequence length="267" mass="30829">MASQKCDDDFSKKRRAEEHKLIDDIRRKRACVKKIRAFPSEESIQSKIRNFVKSIVFVKKDTNLEEPAEDVLDIPDEDELIKYGYYEGSIKSSPARSSDENLDKNGSAPVTTDDELEKYGYYNESTKSSPYASDDEESISKKIYPGSQKRIELEQRIKRISSYLKKMADVPERRLNRVDQMRVKDKYLVCSFCLEKGLHYSDSCPSYVTRSPQTLVQDELDDAGFLSREILQRMVNDILKQGIPIPVHPLFKLQKPKLSLAERSMVL</sequence>
<dbReference type="EMBL" id="KZ353609">
    <property type="protein sequence ID" value="PIO61451.1"/>
    <property type="molecule type" value="Genomic_DNA"/>
</dbReference>
<dbReference type="AlphaFoldDB" id="A0A2G9TTW1"/>
<dbReference type="OrthoDB" id="10255543at2759"/>
<protein>
    <submittedName>
        <fullName evidence="2">Uncharacterized protein</fullName>
    </submittedName>
</protein>
<evidence type="ECO:0000313" key="3">
    <source>
        <dbReference type="Proteomes" id="UP000230423"/>
    </source>
</evidence>
<evidence type="ECO:0000256" key="1">
    <source>
        <dbReference type="SAM" id="MobiDB-lite"/>
    </source>
</evidence>
<gene>
    <name evidence="2" type="ORF">TELCIR_17026</name>
</gene>
<dbReference type="Gene3D" id="3.15.20.10">
    <property type="entry name" value="Bactericidal permeability-increasing protein, domain 2"/>
    <property type="match status" value="1"/>
</dbReference>
<name>A0A2G9TTW1_TELCI</name>
<evidence type="ECO:0000313" key="2">
    <source>
        <dbReference type="EMBL" id="PIO61451.1"/>
    </source>
</evidence>